<dbReference type="AlphaFoldDB" id="A0A9N9P8P4"/>
<evidence type="ECO:0000313" key="2">
    <source>
        <dbReference type="Proteomes" id="UP000789405"/>
    </source>
</evidence>
<name>A0A9N9P8P4_9GLOM</name>
<organism evidence="1 2">
    <name type="scientific">Dentiscutata erythropus</name>
    <dbReference type="NCBI Taxonomy" id="1348616"/>
    <lineage>
        <taxon>Eukaryota</taxon>
        <taxon>Fungi</taxon>
        <taxon>Fungi incertae sedis</taxon>
        <taxon>Mucoromycota</taxon>
        <taxon>Glomeromycotina</taxon>
        <taxon>Glomeromycetes</taxon>
        <taxon>Diversisporales</taxon>
        <taxon>Gigasporaceae</taxon>
        <taxon>Dentiscutata</taxon>
    </lineage>
</organism>
<proteinExistence type="predicted"/>
<keyword evidence="2" id="KW-1185">Reference proteome</keyword>
<feature type="non-terminal residue" evidence="1">
    <location>
        <position position="55"/>
    </location>
</feature>
<gene>
    <name evidence="1" type="ORF">DERYTH_LOCUS22636</name>
</gene>
<accession>A0A9N9P8P4</accession>
<protein>
    <submittedName>
        <fullName evidence="1">22582_t:CDS:1</fullName>
    </submittedName>
</protein>
<feature type="non-terminal residue" evidence="1">
    <location>
        <position position="1"/>
    </location>
</feature>
<sequence length="55" mass="5940">SIQASKLTNKNLNLNSPVPLINERTSDSISINNKQSSNSVIDISESFSPIPIPES</sequence>
<evidence type="ECO:0000313" key="1">
    <source>
        <dbReference type="EMBL" id="CAG8797221.1"/>
    </source>
</evidence>
<reference evidence="1" key="1">
    <citation type="submission" date="2021-06" db="EMBL/GenBank/DDBJ databases">
        <authorList>
            <person name="Kallberg Y."/>
            <person name="Tangrot J."/>
            <person name="Rosling A."/>
        </authorList>
    </citation>
    <scope>NUCLEOTIDE SEQUENCE</scope>
    <source>
        <strain evidence="1">MA453B</strain>
    </source>
</reference>
<dbReference type="Proteomes" id="UP000789405">
    <property type="component" value="Unassembled WGS sequence"/>
</dbReference>
<dbReference type="EMBL" id="CAJVPY010031949">
    <property type="protein sequence ID" value="CAG8797221.1"/>
    <property type="molecule type" value="Genomic_DNA"/>
</dbReference>
<comment type="caution">
    <text evidence="1">The sequence shown here is derived from an EMBL/GenBank/DDBJ whole genome shotgun (WGS) entry which is preliminary data.</text>
</comment>